<dbReference type="PANTHER" id="PTHR43026:SF1">
    <property type="entry name" value="2-HYDROXYACID DEHYDROGENASE HOMOLOG 1-RELATED"/>
    <property type="match status" value="1"/>
</dbReference>
<keyword evidence="1" id="KW-0520">NAD</keyword>
<evidence type="ECO:0000313" key="4">
    <source>
        <dbReference type="Proteomes" id="UP001409291"/>
    </source>
</evidence>
<comment type="caution">
    <text evidence="3">The sequence shown here is derived from an EMBL/GenBank/DDBJ whole genome shotgun (WGS) entry which is preliminary data.</text>
</comment>
<dbReference type="InterPro" id="IPR058205">
    <property type="entry name" value="D-LDH-like"/>
</dbReference>
<dbReference type="InterPro" id="IPR006139">
    <property type="entry name" value="D-isomer_2_OHA_DH_cat_dom"/>
</dbReference>
<dbReference type="EMBL" id="JBDJNQ010000020">
    <property type="protein sequence ID" value="MEN5380563.1"/>
    <property type="molecule type" value="Genomic_DNA"/>
</dbReference>
<keyword evidence="4" id="KW-1185">Reference proteome</keyword>
<organism evidence="3 4">
    <name type="scientific">Sphingobacterium kitahiroshimense</name>
    <dbReference type="NCBI Taxonomy" id="470446"/>
    <lineage>
        <taxon>Bacteria</taxon>
        <taxon>Pseudomonadati</taxon>
        <taxon>Bacteroidota</taxon>
        <taxon>Sphingobacteriia</taxon>
        <taxon>Sphingobacteriales</taxon>
        <taxon>Sphingobacteriaceae</taxon>
        <taxon>Sphingobacterium</taxon>
    </lineage>
</organism>
<evidence type="ECO:0000256" key="1">
    <source>
        <dbReference type="ARBA" id="ARBA00023027"/>
    </source>
</evidence>
<dbReference type="RefSeq" id="WP_132845906.1">
    <property type="nucleotide sequence ID" value="NZ_JBDJLH010000009.1"/>
</dbReference>
<name>A0ABV0C1Z8_9SPHI</name>
<evidence type="ECO:0000259" key="2">
    <source>
        <dbReference type="Pfam" id="PF00389"/>
    </source>
</evidence>
<gene>
    <name evidence="3" type="ORF">ABE541_25105</name>
</gene>
<dbReference type="Proteomes" id="UP001409291">
    <property type="component" value="Unassembled WGS sequence"/>
</dbReference>
<reference evidence="3 4" key="1">
    <citation type="submission" date="2024-04" db="EMBL/GenBank/DDBJ databases">
        <title>WGS of bacteria from Torrens River.</title>
        <authorList>
            <person name="Wyrsch E.R."/>
            <person name="Drigo B."/>
        </authorList>
    </citation>
    <scope>NUCLEOTIDE SEQUENCE [LARGE SCALE GENOMIC DNA]</scope>
    <source>
        <strain evidence="3 4">TWI391</strain>
    </source>
</reference>
<dbReference type="Gene3D" id="3.40.50.720">
    <property type="entry name" value="NAD(P)-binding Rossmann-like Domain"/>
    <property type="match status" value="1"/>
</dbReference>
<evidence type="ECO:0000313" key="3">
    <source>
        <dbReference type="EMBL" id="MEN5380563.1"/>
    </source>
</evidence>
<proteinExistence type="predicted"/>
<dbReference type="SUPFAM" id="SSF52283">
    <property type="entry name" value="Formate/glycerate dehydrogenase catalytic domain-like"/>
    <property type="match status" value="1"/>
</dbReference>
<protein>
    <submittedName>
        <fullName evidence="3">Lactate dehydrogenase</fullName>
    </submittedName>
</protein>
<dbReference type="Pfam" id="PF00389">
    <property type="entry name" value="2-Hacid_dh"/>
    <property type="match status" value="1"/>
</dbReference>
<sequence length="137" mass="14904">MKVVVYSIQTYEKELLALANGKMHDLTLISNGLNEETKVYATGKDVVVISAQDILEASMLRVLKDMGVGRILTRTLGTQHIDLVEAGKLDIQVANTPYEDQSPKGIAEQTIRNLNLWGAGKCVGTACCCLKVCPVKL</sequence>
<accession>A0ABV0C1Z8</accession>
<dbReference type="PANTHER" id="PTHR43026">
    <property type="entry name" value="2-HYDROXYACID DEHYDROGENASE HOMOLOG 1-RELATED"/>
    <property type="match status" value="1"/>
</dbReference>
<feature type="domain" description="D-isomer specific 2-hydroxyacid dehydrogenase catalytic" evidence="2">
    <location>
        <begin position="4"/>
        <end position="108"/>
    </location>
</feature>